<sequence>MIQYSYEVRRLLLNGELKLFFTTMGDFFQYEVTFFSFKIKERFEKTSMWLGNKLNISYCELVSSKEHHYVI</sequence>
<reference evidence="1 2" key="1">
    <citation type="submission" date="2022-01" db="EMBL/GenBank/DDBJ databases">
        <title>A chromosomal length assembly of Cordylochernes scorpioides.</title>
        <authorList>
            <person name="Zeh D."/>
            <person name="Zeh J."/>
        </authorList>
    </citation>
    <scope>NUCLEOTIDE SEQUENCE [LARGE SCALE GENOMIC DNA]</scope>
    <source>
        <strain evidence="1">IN4F17</strain>
        <tissue evidence="1">Whole Body</tissue>
    </source>
</reference>
<evidence type="ECO:0000313" key="1">
    <source>
        <dbReference type="EMBL" id="UYV64163.1"/>
    </source>
</evidence>
<gene>
    <name evidence="1" type="ORF">LAZ67_2006822</name>
</gene>
<dbReference type="EMBL" id="CP092864">
    <property type="protein sequence ID" value="UYV64163.1"/>
    <property type="molecule type" value="Genomic_DNA"/>
</dbReference>
<protein>
    <submittedName>
        <fullName evidence="1">Uncharacterized protein</fullName>
    </submittedName>
</protein>
<evidence type="ECO:0000313" key="2">
    <source>
        <dbReference type="Proteomes" id="UP001235939"/>
    </source>
</evidence>
<organism evidence="1 2">
    <name type="scientific">Cordylochernes scorpioides</name>
    <dbReference type="NCBI Taxonomy" id="51811"/>
    <lineage>
        <taxon>Eukaryota</taxon>
        <taxon>Metazoa</taxon>
        <taxon>Ecdysozoa</taxon>
        <taxon>Arthropoda</taxon>
        <taxon>Chelicerata</taxon>
        <taxon>Arachnida</taxon>
        <taxon>Pseudoscorpiones</taxon>
        <taxon>Cheliferoidea</taxon>
        <taxon>Chernetidae</taxon>
        <taxon>Cordylochernes</taxon>
    </lineage>
</organism>
<keyword evidence="2" id="KW-1185">Reference proteome</keyword>
<dbReference type="Proteomes" id="UP001235939">
    <property type="component" value="Chromosome 02"/>
</dbReference>
<proteinExistence type="predicted"/>
<accession>A0ABY6K6F5</accession>
<name>A0ABY6K6F5_9ARAC</name>